<protein>
    <recommendedName>
        <fullName evidence="3">Phosphoglycerate mutase-like protein</fullName>
    </recommendedName>
</protein>
<feature type="non-terminal residue" evidence="1">
    <location>
        <position position="300"/>
    </location>
</feature>
<feature type="non-terminal residue" evidence="1">
    <location>
        <position position="1"/>
    </location>
</feature>
<sequence length="300" mass="33982">YVKLSTVTGYFLQDDPATNPNGFDYSTSNFGLVTRDYDTDGEYDPEKKQTQWQRFEYQVSKLNKESGSKVKYKVLYMGRHGEGYHNVAEAYYGTPAWDCYWSEKEGNDTMTWADAHLTQAGIAQAQKAHDFWSSMLTTQKIPAPESYYSSPLTRCLQTASYTFSGLSLPADRPFAPIIKELLREDIGVHTCDRRSTKSEIREMYPEWTFEEGFAEEDPFWDPVVREPAEAQDARSKVVLDDIFTNDRKTYISISSHSGEISSILRVIGHRNFGLGTGQVIPVLVKAEKVYGTPPATSIPP</sequence>
<dbReference type="CDD" id="cd07067">
    <property type="entry name" value="HP_PGM_like"/>
    <property type="match status" value="1"/>
</dbReference>
<reference evidence="1 2" key="1">
    <citation type="submission" date="2014-04" db="EMBL/GenBank/DDBJ databases">
        <authorList>
            <consortium name="DOE Joint Genome Institute"/>
            <person name="Kuo A."/>
            <person name="Martino E."/>
            <person name="Perotto S."/>
            <person name="Kohler A."/>
            <person name="Nagy L.G."/>
            <person name="Floudas D."/>
            <person name="Copeland A."/>
            <person name="Barry K.W."/>
            <person name="Cichocki N."/>
            <person name="Veneault-Fourrey C."/>
            <person name="LaButti K."/>
            <person name="Lindquist E.A."/>
            <person name="Lipzen A."/>
            <person name="Lundell T."/>
            <person name="Morin E."/>
            <person name="Murat C."/>
            <person name="Sun H."/>
            <person name="Tunlid A."/>
            <person name="Henrissat B."/>
            <person name="Grigoriev I.V."/>
            <person name="Hibbett D.S."/>
            <person name="Martin F."/>
            <person name="Nordberg H.P."/>
            <person name="Cantor M.N."/>
            <person name="Hua S.X."/>
        </authorList>
    </citation>
    <scope>NUCLEOTIDE SEQUENCE [LARGE SCALE GENOMIC DNA]</scope>
    <source>
        <strain evidence="1 2">Zn</strain>
    </source>
</reference>
<dbReference type="Gene3D" id="3.40.50.1240">
    <property type="entry name" value="Phosphoglycerate mutase-like"/>
    <property type="match status" value="1"/>
</dbReference>
<evidence type="ECO:0000313" key="2">
    <source>
        <dbReference type="Proteomes" id="UP000054321"/>
    </source>
</evidence>
<dbReference type="HOGENOM" id="CLU_039184_0_1_1"/>
<dbReference type="FunCoup" id="A0A0C3HUJ5">
    <property type="interactions" value="207"/>
</dbReference>
<dbReference type="SUPFAM" id="SSF53254">
    <property type="entry name" value="Phosphoglycerate mutase-like"/>
    <property type="match status" value="1"/>
</dbReference>
<keyword evidence="2" id="KW-1185">Reference proteome</keyword>
<organism evidence="1 2">
    <name type="scientific">Oidiodendron maius (strain Zn)</name>
    <dbReference type="NCBI Taxonomy" id="913774"/>
    <lineage>
        <taxon>Eukaryota</taxon>
        <taxon>Fungi</taxon>
        <taxon>Dikarya</taxon>
        <taxon>Ascomycota</taxon>
        <taxon>Pezizomycotina</taxon>
        <taxon>Leotiomycetes</taxon>
        <taxon>Leotiomycetes incertae sedis</taxon>
        <taxon>Myxotrichaceae</taxon>
        <taxon>Oidiodendron</taxon>
    </lineage>
</organism>
<dbReference type="AlphaFoldDB" id="A0A0C3HUJ5"/>
<proteinExistence type="predicted"/>
<evidence type="ECO:0000313" key="1">
    <source>
        <dbReference type="EMBL" id="KIN06670.1"/>
    </source>
</evidence>
<name>A0A0C3HUJ5_OIDMZ</name>
<dbReference type="Proteomes" id="UP000054321">
    <property type="component" value="Unassembled WGS sequence"/>
</dbReference>
<gene>
    <name evidence="1" type="ORF">OIDMADRAFT_91197</name>
</gene>
<dbReference type="Pfam" id="PF00300">
    <property type="entry name" value="His_Phos_1"/>
    <property type="match status" value="1"/>
</dbReference>
<dbReference type="InterPro" id="IPR013078">
    <property type="entry name" value="His_Pase_superF_clade-1"/>
</dbReference>
<dbReference type="InParanoid" id="A0A0C3HUJ5"/>
<dbReference type="PANTHER" id="PTHR48100:SF32">
    <property type="entry name" value="ANCHORED PROTEIN, PUTATIVE (AFU_ORTHOLOGUE AFUA_1G10590)-RELATED"/>
    <property type="match status" value="1"/>
</dbReference>
<evidence type="ECO:0008006" key="3">
    <source>
        <dbReference type="Google" id="ProtNLM"/>
    </source>
</evidence>
<dbReference type="InterPro" id="IPR029033">
    <property type="entry name" value="His_PPase_superfam"/>
</dbReference>
<dbReference type="SMART" id="SM00855">
    <property type="entry name" value="PGAM"/>
    <property type="match status" value="1"/>
</dbReference>
<reference evidence="2" key="2">
    <citation type="submission" date="2015-01" db="EMBL/GenBank/DDBJ databases">
        <title>Evolutionary Origins and Diversification of the Mycorrhizal Mutualists.</title>
        <authorList>
            <consortium name="DOE Joint Genome Institute"/>
            <consortium name="Mycorrhizal Genomics Consortium"/>
            <person name="Kohler A."/>
            <person name="Kuo A."/>
            <person name="Nagy L.G."/>
            <person name="Floudas D."/>
            <person name="Copeland A."/>
            <person name="Barry K.W."/>
            <person name="Cichocki N."/>
            <person name="Veneault-Fourrey C."/>
            <person name="LaButti K."/>
            <person name="Lindquist E.A."/>
            <person name="Lipzen A."/>
            <person name="Lundell T."/>
            <person name="Morin E."/>
            <person name="Murat C."/>
            <person name="Riley R."/>
            <person name="Ohm R."/>
            <person name="Sun H."/>
            <person name="Tunlid A."/>
            <person name="Henrissat B."/>
            <person name="Grigoriev I.V."/>
            <person name="Hibbett D.S."/>
            <person name="Martin F."/>
        </authorList>
    </citation>
    <scope>NUCLEOTIDE SEQUENCE [LARGE SCALE GENOMIC DNA]</scope>
    <source>
        <strain evidence="2">Zn</strain>
    </source>
</reference>
<dbReference type="OrthoDB" id="496981at2759"/>
<dbReference type="EMBL" id="KN832871">
    <property type="protein sequence ID" value="KIN06670.1"/>
    <property type="molecule type" value="Genomic_DNA"/>
</dbReference>
<dbReference type="PANTHER" id="PTHR48100">
    <property type="entry name" value="BROAD-SPECIFICITY PHOSPHATASE YOR283W-RELATED"/>
    <property type="match status" value="1"/>
</dbReference>
<dbReference type="GO" id="GO:0016791">
    <property type="term" value="F:phosphatase activity"/>
    <property type="evidence" value="ECO:0007669"/>
    <property type="project" value="TreeGrafter"/>
</dbReference>
<dbReference type="GO" id="GO:0005737">
    <property type="term" value="C:cytoplasm"/>
    <property type="evidence" value="ECO:0007669"/>
    <property type="project" value="TreeGrafter"/>
</dbReference>
<dbReference type="InterPro" id="IPR050275">
    <property type="entry name" value="PGM_Phosphatase"/>
</dbReference>
<accession>A0A0C3HUJ5</accession>